<feature type="compositionally biased region" description="Basic and acidic residues" evidence="2">
    <location>
        <begin position="1"/>
        <end position="13"/>
    </location>
</feature>
<organism evidence="4">
    <name type="scientific">Ixodes ricinus</name>
    <name type="common">Common tick</name>
    <name type="synonym">Acarus ricinus</name>
    <dbReference type="NCBI Taxonomy" id="34613"/>
    <lineage>
        <taxon>Eukaryota</taxon>
        <taxon>Metazoa</taxon>
        <taxon>Ecdysozoa</taxon>
        <taxon>Arthropoda</taxon>
        <taxon>Chelicerata</taxon>
        <taxon>Arachnida</taxon>
        <taxon>Acari</taxon>
        <taxon>Parasitiformes</taxon>
        <taxon>Ixodida</taxon>
        <taxon>Ixodoidea</taxon>
        <taxon>Ixodidae</taxon>
        <taxon>Ixodinae</taxon>
        <taxon>Ixodes</taxon>
    </lineage>
</organism>
<dbReference type="InterPro" id="IPR013087">
    <property type="entry name" value="Znf_C2H2_type"/>
</dbReference>
<feature type="region of interest" description="Disordered" evidence="2">
    <location>
        <begin position="1"/>
        <end position="22"/>
    </location>
</feature>
<proteinExistence type="evidence at transcript level"/>
<reference evidence="4" key="1">
    <citation type="submission" date="2016-02" db="EMBL/GenBank/DDBJ databases">
        <title>RNAseq analyses of the midgut from blood- or serum-fed Ixodes ricinus ticks.</title>
        <authorList>
            <person name="Perner J."/>
            <person name="Provaznik J."/>
            <person name="Schrenkova J."/>
            <person name="Urbanova V."/>
            <person name="Ribeiro J.M."/>
            <person name="Kopacek P."/>
        </authorList>
    </citation>
    <scope>NUCLEOTIDE SEQUENCE</scope>
    <source>
        <tissue evidence="4">Gut</tissue>
    </source>
</reference>
<evidence type="ECO:0000256" key="2">
    <source>
        <dbReference type="SAM" id="MobiDB-lite"/>
    </source>
</evidence>
<dbReference type="InterPro" id="IPR036236">
    <property type="entry name" value="Znf_C2H2_sf"/>
</dbReference>
<dbReference type="GO" id="GO:0008270">
    <property type="term" value="F:zinc ion binding"/>
    <property type="evidence" value="ECO:0007669"/>
    <property type="project" value="UniProtKB-KW"/>
</dbReference>
<dbReference type="EMBL" id="GEFM01002144">
    <property type="protein sequence ID" value="JAP73652.1"/>
    <property type="molecule type" value="mRNA"/>
</dbReference>
<dbReference type="PROSITE" id="PS50157">
    <property type="entry name" value="ZINC_FINGER_C2H2_2"/>
    <property type="match status" value="1"/>
</dbReference>
<keyword evidence="1" id="KW-0863">Zinc-finger</keyword>
<name>A0A131Y586_IXORI</name>
<dbReference type="AlphaFoldDB" id="A0A131Y586"/>
<feature type="domain" description="C2H2-type" evidence="3">
    <location>
        <begin position="53"/>
        <end position="78"/>
    </location>
</feature>
<keyword evidence="1" id="KW-0862">Zinc</keyword>
<feature type="non-terminal residue" evidence="4">
    <location>
        <position position="1"/>
    </location>
</feature>
<keyword evidence="1" id="KW-0479">Metal-binding</keyword>
<protein>
    <recommendedName>
        <fullName evidence="3">C2H2-type domain-containing protein</fullName>
    </recommendedName>
</protein>
<evidence type="ECO:0000259" key="3">
    <source>
        <dbReference type="PROSITE" id="PS50157"/>
    </source>
</evidence>
<feature type="non-terminal residue" evidence="4">
    <location>
        <position position="89"/>
    </location>
</feature>
<dbReference type="SUPFAM" id="SSF57667">
    <property type="entry name" value="beta-beta-alpha zinc fingers"/>
    <property type="match status" value="1"/>
</dbReference>
<evidence type="ECO:0000313" key="4">
    <source>
        <dbReference type="EMBL" id="JAP73652.1"/>
    </source>
</evidence>
<sequence>ECSDDPQKARSPEPAKSLEPGNLRHKCPHCLTAFATKGAFRRHGCVLRDLFRFRCETCGTSFASKATFIRHSCSRTVHKKTPVSEKIKD</sequence>
<evidence type="ECO:0000256" key="1">
    <source>
        <dbReference type="PROSITE-ProRule" id="PRU00042"/>
    </source>
</evidence>
<dbReference type="Pfam" id="PF00096">
    <property type="entry name" value="zf-C2H2"/>
    <property type="match status" value="1"/>
</dbReference>
<dbReference type="Gene3D" id="3.30.160.60">
    <property type="entry name" value="Classic Zinc Finger"/>
    <property type="match status" value="1"/>
</dbReference>
<accession>A0A131Y586</accession>